<dbReference type="PROSITE" id="PS00107">
    <property type="entry name" value="PROTEIN_KINASE_ATP"/>
    <property type="match status" value="2"/>
</dbReference>
<dbReference type="Gramene" id="OBART09G06410.1">
    <property type="protein sequence ID" value="OBART09G06410.1"/>
    <property type="gene ID" value="OBART09G06410"/>
</dbReference>
<evidence type="ECO:0000256" key="4">
    <source>
        <dbReference type="ARBA" id="ARBA00022840"/>
    </source>
</evidence>
<dbReference type="PROSITE" id="PS50011">
    <property type="entry name" value="PROTEIN_KINASE_DOM"/>
    <property type="match status" value="2"/>
</dbReference>
<evidence type="ECO:0000256" key="1">
    <source>
        <dbReference type="ARBA" id="ARBA00022679"/>
    </source>
</evidence>
<dbReference type="PaxDb" id="65489-OBART09G06410.1"/>
<feature type="transmembrane region" description="Helical" evidence="7">
    <location>
        <begin position="297"/>
        <end position="317"/>
    </location>
</feature>
<accession>A0A0D3H5K1</accession>
<dbReference type="Gene3D" id="3.30.200.20">
    <property type="entry name" value="Phosphorylase Kinase, domain 1"/>
    <property type="match status" value="2"/>
</dbReference>
<dbReference type="SMART" id="SM00220">
    <property type="entry name" value="S_TKc"/>
    <property type="match status" value="2"/>
</dbReference>
<dbReference type="FunFam" id="3.30.200.20:FF:000162">
    <property type="entry name" value="Adenine nucleotide alpha hydrolase-like domain kinase"/>
    <property type="match status" value="2"/>
</dbReference>
<evidence type="ECO:0000256" key="5">
    <source>
        <dbReference type="PROSITE-ProRule" id="PRU10141"/>
    </source>
</evidence>
<evidence type="ECO:0000259" key="8">
    <source>
        <dbReference type="PROSITE" id="PS50011"/>
    </source>
</evidence>
<evidence type="ECO:0000256" key="2">
    <source>
        <dbReference type="ARBA" id="ARBA00022741"/>
    </source>
</evidence>
<keyword evidence="7" id="KW-1133">Transmembrane helix</keyword>
<feature type="domain" description="Protein kinase" evidence="8">
    <location>
        <begin position="240"/>
        <end position="517"/>
    </location>
</feature>
<feature type="domain" description="Protein kinase" evidence="8">
    <location>
        <begin position="674"/>
        <end position="951"/>
    </location>
</feature>
<feature type="binding site" evidence="5">
    <location>
        <position position="269"/>
    </location>
    <ligand>
        <name>ATP</name>
        <dbReference type="ChEBI" id="CHEBI:30616"/>
    </ligand>
</feature>
<keyword evidence="2 5" id="KW-0547">Nucleotide-binding</keyword>
<feature type="compositionally biased region" description="Low complexity" evidence="6">
    <location>
        <begin position="982"/>
        <end position="998"/>
    </location>
</feature>
<dbReference type="EnsemblPlants" id="OBART09G06410.1">
    <property type="protein sequence ID" value="OBART09G06410.1"/>
    <property type="gene ID" value="OBART09G06410"/>
</dbReference>
<dbReference type="InterPro" id="IPR011009">
    <property type="entry name" value="Kinase-like_dom_sf"/>
</dbReference>
<feature type="binding site" evidence="5">
    <location>
        <position position="703"/>
    </location>
    <ligand>
        <name>ATP</name>
        <dbReference type="ChEBI" id="CHEBI:30616"/>
    </ligand>
</feature>
<keyword evidence="10" id="KW-1185">Reference proteome</keyword>
<feature type="compositionally biased region" description="Pro residues" evidence="6">
    <location>
        <begin position="13"/>
        <end position="82"/>
    </location>
</feature>
<reference evidence="9" key="1">
    <citation type="journal article" date="2009" name="Rice">
        <title>De Novo Next Generation Sequencing of Plant Genomes.</title>
        <authorList>
            <person name="Rounsley S."/>
            <person name="Marri P.R."/>
            <person name="Yu Y."/>
            <person name="He R."/>
            <person name="Sisneros N."/>
            <person name="Goicoechea J.L."/>
            <person name="Lee S.J."/>
            <person name="Angelova A."/>
            <person name="Kudrna D."/>
            <person name="Luo M."/>
            <person name="Affourtit J."/>
            <person name="Desany B."/>
            <person name="Knight J."/>
            <person name="Niazi F."/>
            <person name="Egholm M."/>
            <person name="Wing R.A."/>
        </authorList>
    </citation>
    <scope>NUCLEOTIDE SEQUENCE [LARGE SCALE GENOMIC DNA]</scope>
    <source>
        <strain evidence="9">cv. IRGC 105608</strain>
    </source>
</reference>
<dbReference type="PROSITE" id="PS00108">
    <property type="entry name" value="PROTEIN_KINASE_ST"/>
    <property type="match status" value="2"/>
</dbReference>
<feature type="compositionally biased region" description="Low complexity" evidence="6">
    <location>
        <begin position="548"/>
        <end position="564"/>
    </location>
</feature>
<dbReference type="InterPro" id="IPR000719">
    <property type="entry name" value="Prot_kinase_dom"/>
</dbReference>
<proteinExistence type="predicted"/>
<evidence type="ECO:0000256" key="7">
    <source>
        <dbReference type="SAM" id="Phobius"/>
    </source>
</evidence>
<dbReference type="GO" id="GO:0004672">
    <property type="term" value="F:protein kinase activity"/>
    <property type="evidence" value="ECO:0007669"/>
    <property type="project" value="InterPro"/>
</dbReference>
<dbReference type="SUPFAM" id="SSF56112">
    <property type="entry name" value="Protein kinase-like (PK-like)"/>
    <property type="match status" value="2"/>
</dbReference>
<evidence type="ECO:0000256" key="6">
    <source>
        <dbReference type="SAM" id="MobiDB-lite"/>
    </source>
</evidence>
<dbReference type="FunFam" id="1.10.510.10:FF:000522">
    <property type="entry name" value="L-type lectin-domain containing receptor kinase IX.1"/>
    <property type="match status" value="2"/>
</dbReference>
<dbReference type="Pfam" id="PF00069">
    <property type="entry name" value="Pkinase"/>
    <property type="match status" value="2"/>
</dbReference>
<sequence>MGTEPVPIQQDSPAPPRPTPAPQATPPPAIPESGPPPPPAPDMPPPPPTPAPQSSPPAPPPAPDMTRPPGPGPAAAPSPHSPSPSNAPWVAPAADIQYPLIPPPPPPPPNPLPVIIAVTVPVCILFMAVLLYVYVKCRRKRKALSTKHQHIKAAATHESEPNELRDAEAGALEPVAASAGPNHGKEYGGDPAAAAGPRQYEYGERVVSDGPRHGAAYNELVAAGPRLYEYGELAAATRDFAEEEKLGRGGFGSVYRGRLAGGVDVAIKKFSSDSSSQGRKQFEAEVKIISSLRHRNLVRLLGWCDSSVGLLLVYELVQQGGLDKHIYNDKYKIILGLGSALRYLHEEWEQCVVHGDIKPSNIMLDSSYNTKLGDFGLARLVDHDKGWQTTKTVLGTAGYIDPEFITTRRPSVQSDIYSFGIVLLEIVSGRPPVLLQEGAPPFMLLKWAWSLYGRNAILDAADERLWAAAGGEEDDVRQVERALIVGLWCAQPDMADRPSIPQAMHVLQSDDAKQPELWPQMYMASPLPAKNFAMGEYRLSGVSSFASSGVPSSATSGTTRSSGSILDAVDPRLRGDDDDEEHSELWQMERVLIVGLWCAHPDRSERPSIAQAMHVLQSDDYGGDPAAAAGPRQYEYGERVVSDGPRHGAAYNELVAAGPRLYEYGELAAATRDFAEEEKLGRGGFGSVYRGRLAGGVDVAIKKFSSDSSSQGRKQFEAEVKIISSLRHRNLVRLLGWCDSSVGLLLVYELVQQGSLDKHIYNDKYKIILGLGSALRYLHEEWEQCVVHGDIKPSNIMLDSSYNTKLGDFGLARLVDHDKGWQTTKTVLGTAGYIDPEFITTRRPSVQSDIYSFGIVLLEIVSGRPPVLLQEGAPPFMLLKWAWSLYGRNAILDAADERLWAAAGGEEDDVRQVERALIVGLWCAQPDMADRPSIPQAMHVLQSDDAKQPELWPQMYMASPLPAKNFAMGEYRLSGVSSFASSGVPSSATSGTTRSSGSILDAVDPRLRGDDDDEEHSELWQMERVLIVGLWCAHPDRSERPSIAQAMHVLQSDDVTLLRAGAAAAVVRGRATARNHWTGVRVPIG</sequence>
<feature type="region of interest" description="Disordered" evidence="6">
    <location>
        <begin position="1"/>
        <end position="90"/>
    </location>
</feature>
<dbReference type="STRING" id="65489.A0A0D3H5K1"/>
<dbReference type="PANTHER" id="PTHR27007">
    <property type="match status" value="1"/>
</dbReference>
<dbReference type="CDD" id="cd14066">
    <property type="entry name" value="STKc_IRAK"/>
    <property type="match status" value="2"/>
</dbReference>
<feature type="region of interest" description="Disordered" evidence="6">
    <location>
        <begin position="982"/>
        <end position="1015"/>
    </location>
</feature>
<keyword evidence="7" id="KW-0812">Transmembrane</keyword>
<evidence type="ECO:0000313" key="10">
    <source>
        <dbReference type="Proteomes" id="UP000026960"/>
    </source>
</evidence>
<dbReference type="InterPro" id="IPR050528">
    <property type="entry name" value="L-type_Lectin-RKs"/>
</dbReference>
<protein>
    <recommendedName>
        <fullName evidence="8">Protein kinase domain-containing protein</fullName>
    </recommendedName>
</protein>
<keyword evidence="7" id="KW-0472">Membrane</keyword>
<name>A0A0D3H5K1_9ORYZ</name>
<dbReference type="GO" id="GO:0005524">
    <property type="term" value="F:ATP binding"/>
    <property type="evidence" value="ECO:0007669"/>
    <property type="project" value="UniProtKB-UniRule"/>
</dbReference>
<dbReference type="InterPro" id="IPR017441">
    <property type="entry name" value="Protein_kinase_ATP_BS"/>
</dbReference>
<dbReference type="AlphaFoldDB" id="A0A0D3H5K1"/>
<feature type="transmembrane region" description="Helical" evidence="7">
    <location>
        <begin position="112"/>
        <end position="135"/>
    </location>
</feature>
<reference evidence="9" key="2">
    <citation type="submission" date="2015-03" db="UniProtKB">
        <authorList>
            <consortium name="EnsemblPlants"/>
        </authorList>
    </citation>
    <scope>IDENTIFICATION</scope>
</reference>
<keyword evidence="4 5" id="KW-0067">ATP-binding</keyword>
<evidence type="ECO:0000256" key="3">
    <source>
        <dbReference type="ARBA" id="ARBA00022777"/>
    </source>
</evidence>
<dbReference type="HOGENOM" id="CLU_285512_0_0_1"/>
<evidence type="ECO:0000313" key="9">
    <source>
        <dbReference type="EnsemblPlants" id="OBART09G06410.1"/>
    </source>
</evidence>
<dbReference type="Proteomes" id="UP000026960">
    <property type="component" value="Chromosome 9"/>
</dbReference>
<keyword evidence="3" id="KW-0418">Kinase</keyword>
<organism evidence="9">
    <name type="scientific">Oryza barthii</name>
    <dbReference type="NCBI Taxonomy" id="65489"/>
    <lineage>
        <taxon>Eukaryota</taxon>
        <taxon>Viridiplantae</taxon>
        <taxon>Streptophyta</taxon>
        <taxon>Embryophyta</taxon>
        <taxon>Tracheophyta</taxon>
        <taxon>Spermatophyta</taxon>
        <taxon>Magnoliopsida</taxon>
        <taxon>Liliopsida</taxon>
        <taxon>Poales</taxon>
        <taxon>Poaceae</taxon>
        <taxon>BOP clade</taxon>
        <taxon>Oryzoideae</taxon>
        <taxon>Oryzeae</taxon>
        <taxon>Oryzinae</taxon>
        <taxon>Oryza</taxon>
    </lineage>
</organism>
<feature type="region of interest" description="Disordered" evidence="6">
    <location>
        <begin position="548"/>
        <end position="581"/>
    </location>
</feature>
<keyword evidence="1" id="KW-0808">Transferase</keyword>
<dbReference type="InterPro" id="IPR008271">
    <property type="entry name" value="Ser/Thr_kinase_AS"/>
</dbReference>
<dbReference type="Gene3D" id="1.10.510.10">
    <property type="entry name" value="Transferase(Phosphotransferase) domain 1"/>
    <property type="match status" value="2"/>
</dbReference>